<evidence type="ECO:0000256" key="2">
    <source>
        <dbReference type="ARBA" id="ARBA00022692"/>
    </source>
</evidence>
<feature type="transmembrane region" description="Helical" evidence="7">
    <location>
        <begin position="390"/>
        <end position="413"/>
    </location>
</feature>
<dbReference type="GO" id="GO:0022857">
    <property type="term" value="F:transmembrane transporter activity"/>
    <property type="evidence" value="ECO:0007669"/>
    <property type="project" value="InterPro"/>
</dbReference>
<keyword evidence="2 7" id="KW-0812">Transmembrane</keyword>
<evidence type="ECO:0000256" key="5">
    <source>
        <dbReference type="ARBA" id="ARBA00023180"/>
    </source>
</evidence>
<organism evidence="9 10">
    <name type="scientific">Neonectria ditissima</name>
    <dbReference type="NCBI Taxonomy" id="78410"/>
    <lineage>
        <taxon>Eukaryota</taxon>
        <taxon>Fungi</taxon>
        <taxon>Dikarya</taxon>
        <taxon>Ascomycota</taxon>
        <taxon>Pezizomycotina</taxon>
        <taxon>Sordariomycetes</taxon>
        <taxon>Hypocreomycetidae</taxon>
        <taxon>Hypocreales</taxon>
        <taxon>Nectriaceae</taxon>
        <taxon>Neonectria</taxon>
    </lineage>
</organism>
<dbReference type="EMBL" id="LKCW01000004">
    <property type="protein sequence ID" value="KPM45914.1"/>
    <property type="molecule type" value="Genomic_DNA"/>
</dbReference>
<evidence type="ECO:0000256" key="1">
    <source>
        <dbReference type="ARBA" id="ARBA00004141"/>
    </source>
</evidence>
<feature type="transmembrane region" description="Helical" evidence="7">
    <location>
        <begin position="434"/>
        <end position="452"/>
    </location>
</feature>
<dbReference type="Gene3D" id="1.20.1250.20">
    <property type="entry name" value="MFS general substrate transporter like domains"/>
    <property type="match status" value="1"/>
</dbReference>
<comment type="caution">
    <text evidence="9">The sequence shown here is derived from an EMBL/GenBank/DDBJ whole genome shotgun (WGS) entry which is preliminary data.</text>
</comment>
<dbReference type="Proteomes" id="UP000050424">
    <property type="component" value="Unassembled WGS sequence"/>
</dbReference>
<dbReference type="PANTHER" id="PTHR23502:SF20">
    <property type="entry name" value="TRANSPORTER, PUTATIVE (AFU_ORTHOLOGUE AFUA_6G13880)-RELATED"/>
    <property type="match status" value="1"/>
</dbReference>
<reference evidence="9 10" key="1">
    <citation type="submission" date="2015-09" db="EMBL/GenBank/DDBJ databases">
        <title>Draft genome of a European isolate of the apple canker pathogen Neonectria ditissima.</title>
        <authorList>
            <person name="Gomez-Cortecero A."/>
            <person name="Harrison R.J."/>
            <person name="Armitage A.D."/>
        </authorList>
    </citation>
    <scope>NUCLEOTIDE SEQUENCE [LARGE SCALE GENOMIC DNA]</scope>
    <source>
        <strain evidence="9 10">R09/05</strain>
    </source>
</reference>
<feature type="transmembrane region" description="Helical" evidence="7">
    <location>
        <begin position="527"/>
        <end position="549"/>
    </location>
</feature>
<dbReference type="PROSITE" id="PS50850">
    <property type="entry name" value="MFS"/>
    <property type="match status" value="1"/>
</dbReference>
<proteinExistence type="predicted"/>
<evidence type="ECO:0000256" key="4">
    <source>
        <dbReference type="ARBA" id="ARBA00023136"/>
    </source>
</evidence>
<feature type="transmembrane region" description="Helical" evidence="7">
    <location>
        <begin position="353"/>
        <end position="378"/>
    </location>
</feature>
<dbReference type="SUPFAM" id="SSF103473">
    <property type="entry name" value="MFS general substrate transporter"/>
    <property type="match status" value="1"/>
</dbReference>
<feature type="transmembrane region" description="Helical" evidence="7">
    <location>
        <begin position="103"/>
        <end position="121"/>
    </location>
</feature>
<dbReference type="InterPro" id="IPR036259">
    <property type="entry name" value="MFS_trans_sf"/>
</dbReference>
<feature type="transmembrane region" description="Helical" evidence="7">
    <location>
        <begin position="464"/>
        <end position="487"/>
    </location>
</feature>
<accession>A0A0P7BPM2</accession>
<dbReference type="Pfam" id="PF07690">
    <property type="entry name" value="MFS_1"/>
    <property type="match status" value="1"/>
</dbReference>
<name>A0A0P7BPM2_9HYPO</name>
<evidence type="ECO:0000256" key="7">
    <source>
        <dbReference type="SAM" id="Phobius"/>
    </source>
</evidence>
<dbReference type="InterPro" id="IPR020846">
    <property type="entry name" value="MFS_dom"/>
</dbReference>
<sequence>MAFGILDDRHLALPPGSSILSESQNGTTESPDVVGLKKVGSIVLIPQPSDSPNDPLNWSKATKNTIAILVSVISTTVIAMSVMLTPAIPIISHDFSVSVDTASTWTIGLLVFWTGFTASVTAAGSNIIGKRPFILGSILIMVITNIWGAFATSFASLAALRTLQGIASAPFETMVTALISDVFFLHERGKWLAVWSLVISAGILIGQVLSGLIIDSLGYSATFGFSALVFGILLILSYFLIFETTYTKPRPTASDRPMPMDTLDAPSPPEQSYTRNETSRVGPGGLSKTLSTTLSIEGSIYTSSFEDDVDLLKEDVERPEPYARKLRIFRGRVSKANFFRDLISPFQLMAYPAVLYGAIINGFCTGLVIGTGVLSTVLLTQPPYNLTPTFLGIVNIPPFVVGLIAAPTAGWMADAVAKTLARRNGGVFEPEFRILLMLIGAPIFIASFIGFGESVARSQPLPVVLAWLGVQHAGFPFVIQAALSYVLDCHAHESNLAFVVIAFFKAIFAFISTSFLSGFMIKVGVRPFFFGVAGVTTAVLMLSVPVYVYGKKFRSFMARSALGRKETP</sequence>
<dbReference type="OrthoDB" id="2585655at2759"/>
<feature type="transmembrane region" description="Helical" evidence="7">
    <location>
        <begin position="66"/>
        <end position="91"/>
    </location>
</feature>
<feature type="transmembrane region" description="Helical" evidence="7">
    <location>
        <begin position="192"/>
        <end position="214"/>
    </location>
</feature>
<keyword evidence="3 7" id="KW-1133">Transmembrane helix</keyword>
<keyword evidence="5" id="KW-0325">Glycoprotein</keyword>
<evidence type="ECO:0000256" key="3">
    <source>
        <dbReference type="ARBA" id="ARBA00022989"/>
    </source>
</evidence>
<feature type="transmembrane region" description="Helical" evidence="7">
    <location>
        <begin position="133"/>
        <end position="160"/>
    </location>
</feature>
<dbReference type="STRING" id="78410.A0A0P7BPM2"/>
<feature type="domain" description="Major facilitator superfamily (MFS) profile" evidence="8">
    <location>
        <begin position="60"/>
        <end position="552"/>
    </location>
</feature>
<keyword evidence="10" id="KW-1185">Reference proteome</keyword>
<comment type="subcellular location">
    <subcellularLocation>
        <location evidence="1">Membrane</location>
        <topology evidence="1">Multi-pass membrane protein</topology>
    </subcellularLocation>
</comment>
<feature type="transmembrane region" description="Helical" evidence="7">
    <location>
        <begin position="220"/>
        <end position="241"/>
    </location>
</feature>
<dbReference type="PANTHER" id="PTHR23502">
    <property type="entry name" value="MAJOR FACILITATOR SUPERFAMILY"/>
    <property type="match status" value="1"/>
</dbReference>
<gene>
    <name evidence="9" type="ORF">AK830_g698</name>
</gene>
<feature type="region of interest" description="Disordered" evidence="6">
    <location>
        <begin position="251"/>
        <end position="283"/>
    </location>
</feature>
<evidence type="ECO:0000313" key="9">
    <source>
        <dbReference type="EMBL" id="KPM45914.1"/>
    </source>
</evidence>
<evidence type="ECO:0000259" key="8">
    <source>
        <dbReference type="PROSITE" id="PS50850"/>
    </source>
</evidence>
<dbReference type="AlphaFoldDB" id="A0A0P7BPM2"/>
<dbReference type="GO" id="GO:0005886">
    <property type="term" value="C:plasma membrane"/>
    <property type="evidence" value="ECO:0007669"/>
    <property type="project" value="TreeGrafter"/>
</dbReference>
<protein>
    <recommendedName>
        <fullName evidence="8">Major facilitator superfamily (MFS) profile domain-containing protein</fullName>
    </recommendedName>
</protein>
<dbReference type="InterPro" id="IPR011701">
    <property type="entry name" value="MFS"/>
</dbReference>
<feature type="transmembrane region" description="Helical" evidence="7">
    <location>
        <begin position="166"/>
        <end position="185"/>
    </location>
</feature>
<feature type="transmembrane region" description="Helical" evidence="7">
    <location>
        <begin position="496"/>
        <end position="521"/>
    </location>
</feature>
<evidence type="ECO:0000313" key="10">
    <source>
        <dbReference type="Proteomes" id="UP000050424"/>
    </source>
</evidence>
<keyword evidence="4 7" id="KW-0472">Membrane</keyword>
<evidence type="ECO:0000256" key="6">
    <source>
        <dbReference type="SAM" id="MobiDB-lite"/>
    </source>
</evidence>